<evidence type="ECO:0000313" key="1">
    <source>
        <dbReference type="EMBL" id="MBZ2164441.1"/>
    </source>
</evidence>
<dbReference type="RefSeq" id="WP_223790127.1">
    <property type="nucleotide sequence ID" value="NZ_JAIOUQ010000001.1"/>
</dbReference>
<keyword evidence="2" id="KW-1185">Reference proteome</keyword>
<dbReference type="AlphaFoldDB" id="A0A8T5UY07"/>
<gene>
    <name evidence="1" type="ORF">K8N75_00015</name>
</gene>
<name>A0A8T5UY07_9EURY</name>
<protein>
    <submittedName>
        <fullName evidence="1">Uncharacterized protein</fullName>
    </submittedName>
</protein>
<dbReference type="EMBL" id="JAIOUQ010000001">
    <property type="protein sequence ID" value="MBZ2164441.1"/>
    <property type="molecule type" value="Genomic_DNA"/>
</dbReference>
<organism evidence="1 2">
    <name type="scientific">Methanobacterium spitsbergense</name>
    <dbReference type="NCBI Taxonomy" id="2874285"/>
    <lineage>
        <taxon>Archaea</taxon>
        <taxon>Methanobacteriati</taxon>
        <taxon>Methanobacteriota</taxon>
        <taxon>Methanomada group</taxon>
        <taxon>Methanobacteria</taxon>
        <taxon>Methanobacteriales</taxon>
        <taxon>Methanobacteriaceae</taxon>
        <taxon>Methanobacterium</taxon>
    </lineage>
</organism>
<comment type="caution">
    <text evidence="1">The sequence shown here is derived from an EMBL/GenBank/DDBJ whole genome shotgun (WGS) entry which is preliminary data.</text>
</comment>
<accession>A0A8T5UY07</accession>
<dbReference type="Proteomes" id="UP000825933">
    <property type="component" value="Unassembled WGS sequence"/>
</dbReference>
<evidence type="ECO:0000313" key="2">
    <source>
        <dbReference type="Proteomes" id="UP000825933"/>
    </source>
</evidence>
<sequence>MAIEKEIQSLELDFEDSYELYGQSVLKEIVGAVKNDQEIVKIEVSSAIFIYREYIETKYITVDVIPFHQVRRCAALLKDEE</sequence>
<proteinExistence type="predicted"/>
<reference evidence="2" key="1">
    <citation type="journal article" date="2022" name="Microbiol. Resour. Announc.">
        <title>Draft Genome Sequence of a Methanogenic Archaeon from West Spitsbergen Permafrost.</title>
        <authorList>
            <person name="Trubitsyn V."/>
            <person name="Rivkina E."/>
            <person name="Shcherbakova V."/>
        </authorList>
    </citation>
    <scope>NUCLEOTIDE SEQUENCE [LARGE SCALE GENOMIC DNA]</scope>
    <source>
        <strain evidence="2">VT</strain>
    </source>
</reference>